<protein>
    <submittedName>
        <fullName evidence="1">10191_t:CDS:1</fullName>
    </submittedName>
</protein>
<evidence type="ECO:0000313" key="1">
    <source>
        <dbReference type="EMBL" id="CAG8816457.1"/>
    </source>
</evidence>
<proteinExistence type="predicted"/>
<dbReference type="Proteomes" id="UP000789920">
    <property type="component" value="Unassembled WGS sequence"/>
</dbReference>
<gene>
    <name evidence="1" type="ORF">RPERSI_LOCUS24456</name>
</gene>
<name>A0ACA9RZA5_9GLOM</name>
<feature type="non-terminal residue" evidence="1">
    <location>
        <position position="76"/>
    </location>
</feature>
<reference evidence="1" key="1">
    <citation type="submission" date="2021-06" db="EMBL/GenBank/DDBJ databases">
        <authorList>
            <person name="Kallberg Y."/>
            <person name="Tangrot J."/>
            <person name="Rosling A."/>
        </authorList>
    </citation>
    <scope>NUCLEOTIDE SEQUENCE</scope>
    <source>
        <strain evidence="1">MA461A</strain>
    </source>
</reference>
<dbReference type="EMBL" id="CAJVQC010078599">
    <property type="protein sequence ID" value="CAG8816457.1"/>
    <property type="molecule type" value="Genomic_DNA"/>
</dbReference>
<keyword evidence="2" id="KW-1185">Reference proteome</keyword>
<evidence type="ECO:0000313" key="2">
    <source>
        <dbReference type="Proteomes" id="UP000789920"/>
    </source>
</evidence>
<sequence length="76" mass="9163">MVASKVRPVKPQPTSQRISEWKKKIDQKFLYRNLELKRRMHDKEYASKNELDNLIDEYLEVLKNFIPKSRENLGTE</sequence>
<accession>A0ACA9RZA5</accession>
<organism evidence="1 2">
    <name type="scientific">Racocetra persica</name>
    <dbReference type="NCBI Taxonomy" id="160502"/>
    <lineage>
        <taxon>Eukaryota</taxon>
        <taxon>Fungi</taxon>
        <taxon>Fungi incertae sedis</taxon>
        <taxon>Mucoromycota</taxon>
        <taxon>Glomeromycotina</taxon>
        <taxon>Glomeromycetes</taxon>
        <taxon>Diversisporales</taxon>
        <taxon>Gigasporaceae</taxon>
        <taxon>Racocetra</taxon>
    </lineage>
</organism>
<comment type="caution">
    <text evidence="1">The sequence shown here is derived from an EMBL/GenBank/DDBJ whole genome shotgun (WGS) entry which is preliminary data.</text>
</comment>